<evidence type="ECO:0000256" key="1">
    <source>
        <dbReference type="ARBA" id="ARBA00022737"/>
    </source>
</evidence>
<evidence type="ECO:0000313" key="4">
    <source>
        <dbReference type="EMBL" id="HER42889.1"/>
    </source>
</evidence>
<dbReference type="PANTHER" id="PTHR44943">
    <property type="entry name" value="CELLULOSE SYNTHASE OPERON PROTEIN C"/>
    <property type="match status" value="1"/>
</dbReference>
<dbReference type="EMBL" id="DSEC01000025">
    <property type="protein sequence ID" value="HER42889.1"/>
    <property type="molecule type" value="Genomic_DNA"/>
</dbReference>
<feature type="repeat" description="TPR" evidence="3">
    <location>
        <begin position="133"/>
        <end position="166"/>
    </location>
</feature>
<name>A0A7V2F2W8_UNCEI</name>
<gene>
    <name evidence="4" type="ORF">ENO08_00320</name>
</gene>
<dbReference type="PROSITE" id="PS50005">
    <property type="entry name" value="TPR"/>
    <property type="match status" value="1"/>
</dbReference>
<protein>
    <recommendedName>
        <fullName evidence="5">Tetratricopeptide repeat protein</fullName>
    </recommendedName>
</protein>
<dbReference type="InterPro" id="IPR051685">
    <property type="entry name" value="Ycf3/AcsC/BcsC/TPR_MFPF"/>
</dbReference>
<dbReference type="InterPro" id="IPR019734">
    <property type="entry name" value="TPR_rpt"/>
</dbReference>
<evidence type="ECO:0008006" key="5">
    <source>
        <dbReference type="Google" id="ProtNLM"/>
    </source>
</evidence>
<keyword evidence="2 3" id="KW-0802">TPR repeat</keyword>
<organism evidence="4">
    <name type="scientific">Eiseniibacteriota bacterium</name>
    <dbReference type="NCBI Taxonomy" id="2212470"/>
    <lineage>
        <taxon>Bacteria</taxon>
        <taxon>Candidatus Eiseniibacteriota</taxon>
    </lineage>
</organism>
<evidence type="ECO:0000256" key="2">
    <source>
        <dbReference type="ARBA" id="ARBA00022803"/>
    </source>
</evidence>
<feature type="non-terminal residue" evidence="4">
    <location>
        <position position="320"/>
    </location>
</feature>
<dbReference type="SMART" id="SM00028">
    <property type="entry name" value="TPR"/>
    <property type="match status" value="3"/>
</dbReference>
<dbReference type="Gene3D" id="1.25.40.10">
    <property type="entry name" value="Tetratricopeptide repeat domain"/>
    <property type="match status" value="1"/>
</dbReference>
<proteinExistence type="predicted"/>
<dbReference type="AlphaFoldDB" id="A0A7V2F2W8"/>
<dbReference type="InterPro" id="IPR011990">
    <property type="entry name" value="TPR-like_helical_dom_sf"/>
</dbReference>
<keyword evidence="1" id="KW-0677">Repeat</keyword>
<comment type="caution">
    <text evidence="4">The sequence shown here is derived from an EMBL/GenBank/DDBJ whole genome shotgun (WGS) entry which is preliminary data.</text>
</comment>
<dbReference type="PANTHER" id="PTHR44943:SF8">
    <property type="entry name" value="TPR REPEAT-CONTAINING PROTEIN MJ0263"/>
    <property type="match status" value="1"/>
</dbReference>
<dbReference type="Proteomes" id="UP000886069">
    <property type="component" value="Unassembled WGS sequence"/>
</dbReference>
<reference evidence="4" key="1">
    <citation type="journal article" date="2020" name="mSystems">
        <title>Genome- and Community-Level Interaction Insights into Carbon Utilization and Element Cycling Functions of Hydrothermarchaeota in Hydrothermal Sediment.</title>
        <authorList>
            <person name="Zhou Z."/>
            <person name="Liu Y."/>
            <person name="Xu W."/>
            <person name="Pan J."/>
            <person name="Luo Z.H."/>
            <person name="Li M."/>
        </authorList>
    </citation>
    <scope>NUCLEOTIDE SEQUENCE [LARGE SCALE GENOMIC DNA]</scope>
    <source>
        <strain evidence="4">SpSt-1233</strain>
    </source>
</reference>
<accession>A0A7V2F2W8</accession>
<dbReference type="Pfam" id="PF13432">
    <property type="entry name" value="TPR_16"/>
    <property type="match status" value="1"/>
</dbReference>
<sequence>MVESPADKGRAVESFELREEIAKGGRSYFLQTSFLPRRKIVQSSFFVNGELFDRRIDQLAEAPAGTDARTFTKHVHNENKDRFLFLLGAREKIRKMDDAVAHLRLAEALCRRNLFEEAIQEARLSIDKGNGDSAPYVLIGRAKLRLEEYGEAFEAVQKGIEINPEYPDLHNLIGLVYLHERKCAPAIESFKRAIALNIYYGEPYLNLARAYLLNSVVKEDYELSKDLDEKFEKNLSRAVELNPFIQGEIVDRARALFREEKYEEALAALDEASGGADRGGIREIVLELYLLFLQSGGDLDVKAIDGYLDRVREMLDRNPT</sequence>
<dbReference type="SUPFAM" id="SSF48452">
    <property type="entry name" value="TPR-like"/>
    <property type="match status" value="1"/>
</dbReference>
<evidence type="ECO:0000256" key="3">
    <source>
        <dbReference type="PROSITE-ProRule" id="PRU00339"/>
    </source>
</evidence>